<feature type="region of interest" description="Disordered" evidence="1">
    <location>
        <begin position="33"/>
        <end position="60"/>
    </location>
</feature>
<dbReference type="RefSeq" id="WP_217633306.1">
    <property type="nucleotide sequence ID" value="NZ_FNAO01000004.1"/>
</dbReference>
<keyword evidence="4" id="KW-1185">Reference proteome</keyword>
<dbReference type="STRING" id="641691.SAMN05421636_104391"/>
<keyword evidence="2" id="KW-1133">Transmembrane helix</keyword>
<evidence type="ECO:0000313" key="3">
    <source>
        <dbReference type="EMBL" id="SDE33500.1"/>
    </source>
</evidence>
<gene>
    <name evidence="3" type="ORF">SAMN05421636_104391</name>
</gene>
<name>A0A1G7C401_9FLAO</name>
<dbReference type="EMBL" id="FNAO01000004">
    <property type="protein sequence ID" value="SDE33500.1"/>
    <property type="molecule type" value="Genomic_DNA"/>
</dbReference>
<feature type="compositionally biased region" description="Polar residues" evidence="1">
    <location>
        <begin position="41"/>
        <end position="52"/>
    </location>
</feature>
<evidence type="ECO:0000313" key="4">
    <source>
        <dbReference type="Proteomes" id="UP000199109"/>
    </source>
</evidence>
<protein>
    <recommendedName>
        <fullName evidence="5">Cellulase (Glycosyl hydrolase family 5)</fullName>
    </recommendedName>
</protein>
<dbReference type="AlphaFoldDB" id="A0A1G7C401"/>
<reference evidence="3 4" key="1">
    <citation type="submission" date="2016-10" db="EMBL/GenBank/DDBJ databases">
        <authorList>
            <person name="de Groot N.N."/>
        </authorList>
    </citation>
    <scope>NUCLEOTIDE SEQUENCE [LARGE SCALE GENOMIC DNA]</scope>
    <source>
        <strain evidence="3 4">DSM 23421</strain>
    </source>
</reference>
<dbReference type="Proteomes" id="UP000199109">
    <property type="component" value="Unassembled WGS sequence"/>
</dbReference>
<dbReference type="InterPro" id="IPR017853">
    <property type="entry name" value="GH"/>
</dbReference>
<proteinExistence type="predicted"/>
<sequence>MKSKRDVILVNLSIVFSTIVFLLACSKHEIDPNDPVKIGTTEDSVPTPSPQDSLPPIHPQDSIPLTFDRTTVSIRGEQFFINGRPTYEGRYWQGNKIEGLLLNSRMVQGIFDDLNPDTSQLFAYPDTHKWNADRNTDEFVASMAEWKRNGLLAFTLNLQGGSPTGYGNSKSWKNSAFDRNGILRPAYTERLKRILDKADELQMVVILGYFYFGQDQVLENEAAVINAVDETTHWILNNGYRNVVVEIANECDGPYDHDILRPNRIHELIERVHNIQKDRFRLPVSTSYQGGVIPSPEVVRASDFILLHGNGIRNPARIRDMVATVRNVDGYIPKPIVFNEDDHFNFEAQDNHLVSAVRSYSSWGYFDFRMQGEGFKSGYQSVPVDWGINSDRKRGFFSKMKEITGY</sequence>
<keyword evidence="2" id="KW-0812">Transmembrane</keyword>
<dbReference type="Gene3D" id="3.20.20.80">
    <property type="entry name" value="Glycosidases"/>
    <property type="match status" value="1"/>
</dbReference>
<accession>A0A1G7C401</accession>
<dbReference type="PROSITE" id="PS51257">
    <property type="entry name" value="PROKAR_LIPOPROTEIN"/>
    <property type="match status" value="1"/>
</dbReference>
<feature type="transmembrane region" description="Helical" evidence="2">
    <location>
        <begin position="7"/>
        <end position="24"/>
    </location>
</feature>
<dbReference type="SUPFAM" id="SSF51445">
    <property type="entry name" value="(Trans)glycosidases"/>
    <property type="match status" value="1"/>
</dbReference>
<organism evidence="3 4">
    <name type="scientific">Pricia antarctica</name>
    <dbReference type="NCBI Taxonomy" id="641691"/>
    <lineage>
        <taxon>Bacteria</taxon>
        <taxon>Pseudomonadati</taxon>
        <taxon>Bacteroidota</taxon>
        <taxon>Flavobacteriia</taxon>
        <taxon>Flavobacteriales</taxon>
        <taxon>Flavobacteriaceae</taxon>
        <taxon>Pricia</taxon>
    </lineage>
</organism>
<evidence type="ECO:0008006" key="5">
    <source>
        <dbReference type="Google" id="ProtNLM"/>
    </source>
</evidence>
<evidence type="ECO:0000256" key="1">
    <source>
        <dbReference type="SAM" id="MobiDB-lite"/>
    </source>
</evidence>
<evidence type="ECO:0000256" key="2">
    <source>
        <dbReference type="SAM" id="Phobius"/>
    </source>
</evidence>
<keyword evidence="2" id="KW-0472">Membrane</keyword>